<gene>
    <name evidence="4" type="ORF">AMTR_s00092p00040150</name>
</gene>
<evidence type="ECO:0008006" key="6">
    <source>
        <dbReference type="Google" id="ProtNLM"/>
    </source>
</evidence>
<feature type="region of interest" description="Disordered" evidence="1">
    <location>
        <begin position="681"/>
        <end position="702"/>
    </location>
</feature>
<keyword evidence="5" id="KW-1185">Reference proteome</keyword>
<protein>
    <recommendedName>
        <fullName evidence="6">DUF632 domain-containing protein</fullName>
    </recommendedName>
</protein>
<evidence type="ECO:0000259" key="2">
    <source>
        <dbReference type="Pfam" id="PF04782"/>
    </source>
</evidence>
<sequence>MGCASSRVDKEENVQRCKERRRLIKQAVACRNEFSNSLMAYLQALRNTGVTLRQFAEAESMELNSLTPSFMPPPPPPLPPSPPPALPLSPLQRSSSPGTISSDFTAKTIVTIGENNSKNTDVNNTDSNKVCQESMDIDHGVDTPPPPPAQGSAWDFWDPFGSSLNPNPKKVPCLEDQKKEGNLTEDEVWAETNTEFEEDVFMESEVDLILNPIHEKSVAKEMEDNSSMVSFSKPLPEKSPAREMDDSSSMVSWYTKDTDLAMVVWRTKRSLMGIVKELDDYFLKASAGGKEAAVLLEISRSLSLHHGYERNKKSSFKSAKVFSALSWSWSSKNRDTVENFSFDGSFRHDSHCTTLDKLYVEEQRLYKEIKGEEIAKYQLKKKSGLLQRQEARNKDGVKIEKARLNVEGLQSQIQSSHLSIDSLLSSISRLREEELHPQLVELAAGLMHMWRTMYECHQVQNHIAQQLNHLDHPSSEPTTEHHRQAALQLEAELSSWYTSFCRLLESHRNYIRSISSYIRLRLPRERNPPINSGPDFLSLCKEWQLALDRLPYRPASEAIKSLVTVIRSIISQQKEERYQHKRSEKLAKCLERETRALSVMEEKFTARERNEHLRGLERETKTLLATEVATEESAAAAAELLPWGLDGETKALSITEELSSRERNELSGVLEGETKTVSATEEFDARERKKPSGGLERGALEAARERKEKPLLVKRAKVETLKKRAEEEKGKHENSVRVSRAMTLNNLQTALPNVFQAMMGFTSICTQAFEAINGHAKAGYQGADICEMYL</sequence>
<dbReference type="InterPro" id="IPR006868">
    <property type="entry name" value="DUF630"/>
</dbReference>
<dbReference type="PANTHER" id="PTHR21450">
    <property type="entry name" value="PROTEIN ALTERED PHOSPHATE STARVATION RESPONSE 1"/>
    <property type="match status" value="1"/>
</dbReference>
<dbReference type="InterPro" id="IPR006867">
    <property type="entry name" value="DUF632"/>
</dbReference>
<feature type="region of interest" description="Disordered" evidence="1">
    <location>
        <begin position="224"/>
        <end position="244"/>
    </location>
</feature>
<feature type="compositionally biased region" description="Basic and acidic residues" evidence="1">
    <location>
        <begin position="235"/>
        <end position="244"/>
    </location>
</feature>
<feature type="region of interest" description="Disordered" evidence="1">
    <location>
        <begin position="65"/>
        <end position="102"/>
    </location>
</feature>
<dbReference type="OMA" id="WIKLTDC"/>
<feature type="domain" description="DUF632" evidence="2">
    <location>
        <begin position="271"/>
        <end position="567"/>
    </location>
</feature>
<evidence type="ECO:0000313" key="4">
    <source>
        <dbReference type="EMBL" id="ERM99160.1"/>
    </source>
</evidence>
<feature type="compositionally biased region" description="Pro residues" evidence="1">
    <location>
        <begin position="70"/>
        <end position="87"/>
    </location>
</feature>
<dbReference type="eggNOG" id="ENOG502QRIQ">
    <property type="taxonomic scope" value="Eukaryota"/>
</dbReference>
<feature type="domain" description="DUF630" evidence="3">
    <location>
        <begin position="1"/>
        <end position="59"/>
    </location>
</feature>
<dbReference type="OrthoDB" id="1919226at2759"/>
<proteinExistence type="predicted"/>
<evidence type="ECO:0000256" key="1">
    <source>
        <dbReference type="SAM" id="MobiDB-lite"/>
    </source>
</evidence>
<accession>W1NVA3</accession>
<feature type="compositionally biased region" description="Low complexity" evidence="1">
    <location>
        <begin position="88"/>
        <end position="97"/>
    </location>
</feature>
<dbReference type="PANTHER" id="PTHR21450:SF21">
    <property type="entry name" value="REDUCTASE SUBUNIT C, PUTATIVE (DUF630 AND DUF632)-RELATED"/>
    <property type="match status" value="1"/>
</dbReference>
<evidence type="ECO:0000259" key="3">
    <source>
        <dbReference type="Pfam" id="PF04783"/>
    </source>
</evidence>
<evidence type="ECO:0000313" key="5">
    <source>
        <dbReference type="Proteomes" id="UP000017836"/>
    </source>
</evidence>
<dbReference type="AlphaFoldDB" id="W1NVA3"/>
<organism evidence="4 5">
    <name type="scientific">Amborella trichopoda</name>
    <dbReference type="NCBI Taxonomy" id="13333"/>
    <lineage>
        <taxon>Eukaryota</taxon>
        <taxon>Viridiplantae</taxon>
        <taxon>Streptophyta</taxon>
        <taxon>Embryophyta</taxon>
        <taxon>Tracheophyta</taxon>
        <taxon>Spermatophyta</taxon>
        <taxon>Magnoliopsida</taxon>
        <taxon>Amborellales</taxon>
        <taxon>Amborellaceae</taxon>
        <taxon>Amborella</taxon>
    </lineage>
</organism>
<dbReference type="Pfam" id="PF04782">
    <property type="entry name" value="DUF632"/>
    <property type="match status" value="1"/>
</dbReference>
<dbReference type="Proteomes" id="UP000017836">
    <property type="component" value="Unassembled WGS sequence"/>
</dbReference>
<dbReference type="EMBL" id="KI395040">
    <property type="protein sequence ID" value="ERM99160.1"/>
    <property type="molecule type" value="Genomic_DNA"/>
</dbReference>
<dbReference type="HOGENOM" id="CLU_010985_5_1_1"/>
<dbReference type="Pfam" id="PF04783">
    <property type="entry name" value="DUF630"/>
    <property type="match status" value="1"/>
</dbReference>
<dbReference type="Gramene" id="ERM99160">
    <property type="protein sequence ID" value="ERM99160"/>
    <property type="gene ID" value="AMTR_s00092p00040150"/>
</dbReference>
<name>W1NVA3_AMBTC</name>
<reference evidence="5" key="1">
    <citation type="journal article" date="2013" name="Science">
        <title>The Amborella genome and the evolution of flowering plants.</title>
        <authorList>
            <consortium name="Amborella Genome Project"/>
        </authorList>
    </citation>
    <scope>NUCLEOTIDE SEQUENCE [LARGE SCALE GENOMIC DNA]</scope>
</reference>